<keyword evidence="3" id="KW-1185">Reference proteome</keyword>
<comment type="caution">
    <text evidence="2">The sequence shown here is derived from an EMBL/GenBank/DDBJ whole genome shotgun (WGS) entry which is preliminary data.</text>
</comment>
<proteinExistence type="predicted"/>
<name>A0ABV5GQZ3_9FLAO</name>
<evidence type="ECO:0000313" key="2">
    <source>
        <dbReference type="EMBL" id="MFB9097805.1"/>
    </source>
</evidence>
<protein>
    <submittedName>
        <fullName evidence="2">Uncharacterized protein</fullName>
    </submittedName>
</protein>
<dbReference type="RefSeq" id="WP_236458009.1">
    <property type="nucleotide sequence ID" value="NZ_CBCSGE010000008.1"/>
</dbReference>
<gene>
    <name evidence="2" type="ORF">ACFFVF_14905</name>
</gene>
<feature type="compositionally biased region" description="Polar residues" evidence="1">
    <location>
        <begin position="59"/>
        <end position="68"/>
    </location>
</feature>
<accession>A0ABV5GQZ3</accession>
<evidence type="ECO:0000256" key="1">
    <source>
        <dbReference type="SAM" id="MobiDB-lite"/>
    </source>
</evidence>
<sequence length="181" mass="21479">MRKGAFILFLFVFFISCQQKTKETQKTYEEIEAEVLCDVLPEVIPEINVQPPPPPLPSDSLSQKTNNENSNEEFIKMVKIAKDRLRTLTKEKNKYKIGIIDTLRFMNYTYYKNLFPEELKNFNPTHDSLIDRTILKKEVEKSTLLINLYNIEYLPHMTSNHNHNEHTIISIFKSCFKRYKR</sequence>
<dbReference type="EMBL" id="JBHMEY010000066">
    <property type="protein sequence ID" value="MFB9097805.1"/>
    <property type="molecule type" value="Genomic_DNA"/>
</dbReference>
<feature type="region of interest" description="Disordered" evidence="1">
    <location>
        <begin position="48"/>
        <end position="68"/>
    </location>
</feature>
<dbReference type="PROSITE" id="PS51257">
    <property type="entry name" value="PROKAR_LIPOPROTEIN"/>
    <property type="match status" value="1"/>
</dbReference>
<dbReference type="Proteomes" id="UP001589607">
    <property type="component" value="Unassembled WGS sequence"/>
</dbReference>
<evidence type="ECO:0000313" key="3">
    <source>
        <dbReference type="Proteomes" id="UP001589607"/>
    </source>
</evidence>
<organism evidence="2 3">
    <name type="scientific">Flavobacterium jumunjinense</name>
    <dbReference type="NCBI Taxonomy" id="998845"/>
    <lineage>
        <taxon>Bacteria</taxon>
        <taxon>Pseudomonadati</taxon>
        <taxon>Bacteroidota</taxon>
        <taxon>Flavobacteriia</taxon>
        <taxon>Flavobacteriales</taxon>
        <taxon>Flavobacteriaceae</taxon>
        <taxon>Flavobacterium</taxon>
    </lineage>
</organism>
<reference evidence="2 3" key="1">
    <citation type="submission" date="2024-09" db="EMBL/GenBank/DDBJ databases">
        <authorList>
            <person name="Sun Q."/>
            <person name="Mori K."/>
        </authorList>
    </citation>
    <scope>NUCLEOTIDE SEQUENCE [LARGE SCALE GENOMIC DNA]</scope>
    <source>
        <strain evidence="2 3">CECT 7955</strain>
    </source>
</reference>